<dbReference type="GO" id="GO:0046872">
    <property type="term" value="F:metal ion binding"/>
    <property type="evidence" value="ECO:0007669"/>
    <property type="project" value="UniProtKB-KW"/>
</dbReference>
<gene>
    <name evidence="7" type="ORF">DSM106972_028130</name>
</gene>
<dbReference type="RefSeq" id="WP_127081357.1">
    <property type="nucleotide sequence ID" value="NZ_RSCL01000006.1"/>
</dbReference>
<dbReference type="InterPro" id="IPR005494">
    <property type="entry name" value="GSPS_pre-ATP-grasp-like_dom"/>
</dbReference>
<dbReference type="Pfam" id="PF03738">
    <property type="entry name" value="GSP_synth"/>
    <property type="match status" value="1"/>
</dbReference>
<dbReference type="Gene3D" id="3.30.1490.330">
    <property type="match status" value="1"/>
</dbReference>
<evidence type="ECO:0000259" key="6">
    <source>
        <dbReference type="Pfam" id="PF03738"/>
    </source>
</evidence>
<dbReference type="Proteomes" id="UP000271624">
    <property type="component" value="Unassembled WGS sequence"/>
</dbReference>
<evidence type="ECO:0000256" key="3">
    <source>
        <dbReference type="ARBA" id="ARBA00022741"/>
    </source>
</evidence>
<keyword evidence="5" id="KW-0460">Magnesium</keyword>
<feature type="domain" description="Glutathionylspermidine synthase pre-ATP-grasp-like" evidence="6">
    <location>
        <begin position="38"/>
        <end position="419"/>
    </location>
</feature>
<keyword evidence="4" id="KW-0067">ATP-binding</keyword>
<sequence length="422" mass="48537">MRTDIYNSPQRRRLFQSMKMGWYDVCPIEEGTGIPLSEQTVPYALYHCHKVPQQTIDEIRQASVAVGKVLMQSWDIIRNLDEETLLDYGFPEESIKLVKFDSLPPFCMRLDWCWNEAKGIKQVIETNPQTPSFWFECTEGNTKVAEHFNLKAPIFNTQQILSLSLNQQIERAAKYLKKSHTDCNVTFTALNNAEDLGTMRWLSSHYHHQSTVLPIEFLRIKDGKYLFDSRTGKSIDVLFMWYPVEWAINDIDEDGNRLWQGLEELIFKKKIVIVNFASAFALQPKSIFALIYDLGLQYLSSENAETVINYFPRTSLSQQDIGDTYFAKPILGREGEGGFAVKSGKMVYSSENSNDWYRRQQLVYQQLLELPKLDVGGEWMTAVWGSWLYNDGNDKLVSGGLGIRVSQSEITDNLAYWCPVGC</sequence>
<keyword evidence="3" id="KW-0547">Nucleotide-binding</keyword>
<dbReference type="GO" id="GO:0016874">
    <property type="term" value="F:ligase activity"/>
    <property type="evidence" value="ECO:0007669"/>
    <property type="project" value="UniProtKB-KW"/>
</dbReference>
<dbReference type="SUPFAM" id="SSF56059">
    <property type="entry name" value="Glutathione synthetase ATP-binding domain-like"/>
    <property type="match status" value="1"/>
</dbReference>
<proteinExistence type="predicted"/>
<protein>
    <recommendedName>
        <fullName evidence="6">Glutathionylspermidine synthase pre-ATP-grasp-like domain-containing protein</fullName>
    </recommendedName>
</protein>
<dbReference type="EMBL" id="RSCL01000006">
    <property type="protein sequence ID" value="RUT06556.1"/>
    <property type="molecule type" value="Genomic_DNA"/>
</dbReference>
<dbReference type="GO" id="GO:0005524">
    <property type="term" value="F:ATP binding"/>
    <property type="evidence" value="ECO:0007669"/>
    <property type="project" value="UniProtKB-KW"/>
</dbReference>
<evidence type="ECO:0000313" key="8">
    <source>
        <dbReference type="Proteomes" id="UP000271624"/>
    </source>
</evidence>
<dbReference type="AlphaFoldDB" id="A0A3S1B7S8"/>
<dbReference type="OrthoDB" id="9765517at2"/>
<keyword evidence="2" id="KW-0479">Metal-binding</keyword>
<reference evidence="7" key="1">
    <citation type="submission" date="2018-12" db="EMBL/GenBank/DDBJ databases">
        <authorList>
            <person name="Will S."/>
            <person name="Neumann-Schaal M."/>
            <person name="Henke P."/>
        </authorList>
    </citation>
    <scope>NUCLEOTIDE SEQUENCE</scope>
    <source>
        <strain evidence="7">PCC 7102</strain>
    </source>
</reference>
<evidence type="ECO:0000256" key="2">
    <source>
        <dbReference type="ARBA" id="ARBA00022723"/>
    </source>
</evidence>
<comment type="caution">
    <text evidence="7">The sequence shown here is derived from an EMBL/GenBank/DDBJ whole genome shotgun (WGS) entry which is preliminary data.</text>
</comment>
<keyword evidence="8" id="KW-1185">Reference proteome</keyword>
<name>A0A3S1B7S8_9CYAN</name>
<accession>A0A3S1B7S8</accession>
<reference evidence="7" key="2">
    <citation type="journal article" date="2019" name="Genome Biol. Evol.">
        <title>Day and night: Metabolic profiles and evolutionary relationships of six axenic non-marine cyanobacteria.</title>
        <authorList>
            <person name="Will S.E."/>
            <person name="Henke P."/>
            <person name="Boedeker C."/>
            <person name="Huang S."/>
            <person name="Brinkmann H."/>
            <person name="Rohde M."/>
            <person name="Jarek M."/>
            <person name="Friedl T."/>
            <person name="Seufert S."/>
            <person name="Schumacher M."/>
            <person name="Overmann J."/>
            <person name="Neumann-Schaal M."/>
            <person name="Petersen J."/>
        </authorList>
    </citation>
    <scope>NUCLEOTIDE SEQUENCE [LARGE SCALE GENOMIC DNA]</scope>
    <source>
        <strain evidence="7">PCC 7102</strain>
    </source>
</reference>
<evidence type="ECO:0000256" key="5">
    <source>
        <dbReference type="ARBA" id="ARBA00022842"/>
    </source>
</evidence>
<keyword evidence="1" id="KW-0436">Ligase</keyword>
<evidence type="ECO:0000313" key="7">
    <source>
        <dbReference type="EMBL" id="RUT06556.1"/>
    </source>
</evidence>
<evidence type="ECO:0000256" key="4">
    <source>
        <dbReference type="ARBA" id="ARBA00022840"/>
    </source>
</evidence>
<organism evidence="7 8">
    <name type="scientific">Dulcicalothrix desertica PCC 7102</name>
    <dbReference type="NCBI Taxonomy" id="232991"/>
    <lineage>
        <taxon>Bacteria</taxon>
        <taxon>Bacillati</taxon>
        <taxon>Cyanobacteriota</taxon>
        <taxon>Cyanophyceae</taxon>
        <taxon>Nostocales</taxon>
        <taxon>Calotrichaceae</taxon>
        <taxon>Dulcicalothrix</taxon>
    </lineage>
</organism>
<evidence type="ECO:0000256" key="1">
    <source>
        <dbReference type="ARBA" id="ARBA00022598"/>
    </source>
</evidence>